<dbReference type="Pfam" id="PF13302">
    <property type="entry name" value="Acetyltransf_3"/>
    <property type="match status" value="1"/>
</dbReference>
<name>A0AAJ1TGA5_9BACL</name>
<organism evidence="2 3">
    <name type="scientific">Croceifilum oryzae</name>
    <dbReference type="NCBI Taxonomy" id="1553429"/>
    <lineage>
        <taxon>Bacteria</taxon>
        <taxon>Bacillati</taxon>
        <taxon>Bacillota</taxon>
        <taxon>Bacilli</taxon>
        <taxon>Bacillales</taxon>
        <taxon>Thermoactinomycetaceae</taxon>
        <taxon>Croceifilum</taxon>
    </lineage>
</organism>
<sequence>MMVVKLVPHRLEYAQTIFTLSTDPPVKEALGLKTETVEETMSFVRHMIEEEEKGNSISRVILNGEDEVVGVTTLKNINYEQKRCHIGSWLGYSYWGKGYNQEAKKAILKIAFKDLDLEHVFTGANKANIRSCKALEKLPYLTLNVESQFPEEYETVKHEIKQACVLHMIDKKHFLDWLYE</sequence>
<dbReference type="PANTHER" id="PTHR43792">
    <property type="entry name" value="GNAT FAMILY, PUTATIVE (AFU_ORTHOLOGUE AFUA_3G00765)-RELATED-RELATED"/>
    <property type="match status" value="1"/>
</dbReference>
<dbReference type="SUPFAM" id="SSF55729">
    <property type="entry name" value="Acyl-CoA N-acyltransferases (Nat)"/>
    <property type="match status" value="1"/>
</dbReference>
<dbReference type="AlphaFoldDB" id="A0AAJ1TGA5"/>
<dbReference type="Gene3D" id="3.40.630.30">
    <property type="match status" value="1"/>
</dbReference>
<evidence type="ECO:0000313" key="3">
    <source>
        <dbReference type="Proteomes" id="UP001238450"/>
    </source>
</evidence>
<comment type="caution">
    <text evidence="2">The sequence shown here is derived from an EMBL/GenBank/DDBJ whole genome shotgun (WGS) entry which is preliminary data.</text>
</comment>
<evidence type="ECO:0000313" key="2">
    <source>
        <dbReference type="EMBL" id="MDQ0417974.1"/>
    </source>
</evidence>
<feature type="domain" description="N-acetyltransferase" evidence="1">
    <location>
        <begin position="6"/>
        <end position="138"/>
    </location>
</feature>
<evidence type="ECO:0000259" key="1">
    <source>
        <dbReference type="Pfam" id="PF13302"/>
    </source>
</evidence>
<dbReference type="InterPro" id="IPR016181">
    <property type="entry name" value="Acyl_CoA_acyltransferase"/>
</dbReference>
<reference evidence="2 3" key="1">
    <citation type="submission" date="2023-07" db="EMBL/GenBank/DDBJ databases">
        <title>Genomic Encyclopedia of Type Strains, Phase IV (KMG-IV): sequencing the most valuable type-strain genomes for metagenomic binning, comparative biology and taxonomic classification.</title>
        <authorList>
            <person name="Goeker M."/>
        </authorList>
    </citation>
    <scope>NUCLEOTIDE SEQUENCE [LARGE SCALE GENOMIC DNA]</scope>
    <source>
        <strain evidence="2 3">DSM 46876</strain>
    </source>
</reference>
<keyword evidence="3" id="KW-1185">Reference proteome</keyword>
<dbReference type="GO" id="GO:0016747">
    <property type="term" value="F:acyltransferase activity, transferring groups other than amino-acyl groups"/>
    <property type="evidence" value="ECO:0007669"/>
    <property type="project" value="InterPro"/>
</dbReference>
<dbReference type="InterPro" id="IPR051531">
    <property type="entry name" value="N-acetyltransferase"/>
</dbReference>
<dbReference type="InterPro" id="IPR000182">
    <property type="entry name" value="GNAT_dom"/>
</dbReference>
<accession>A0AAJ1TGA5</accession>
<protein>
    <submittedName>
        <fullName evidence="2">RimJ/RimL family protein N-acetyltransferase</fullName>
    </submittedName>
</protein>
<dbReference type="RefSeq" id="WP_307253322.1">
    <property type="nucleotide sequence ID" value="NZ_JAUSUV010000008.1"/>
</dbReference>
<proteinExistence type="predicted"/>
<dbReference type="Proteomes" id="UP001238450">
    <property type="component" value="Unassembled WGS sequence"/>
</dbReference>
<gene>
    <name evidence="2" type="ORF">J2Z48_002158</name>
</gene>
<dbReference type="EMBL" id="JAUSUV010000008">
    <property type="protein sequence ID" value="MDQ0417974.1"/>
    <property type="molecule type" value="Genomic_DNA"/>
</dbReference>
<dbReference type="PANTHER" id="PTHR43792:SF1">
    <property type="entry name" value="N-ACETYLTRANSFERASE DOMAIN-CONTAINING PROTEIN"/>
    <property type="match status" value="1"/>
</dbReference>